<dbReference type="GeneID" id="62761939"/>
<dbReference type="SUPFAM" id="SSF53474">
    <property type="entry name" value="alpha/beta-Hydrolases"/>
    <property type="match status" value="1"/>
</dbReference>
<evidence type="ECO:0000256" key="1">
    <source>
        <dbReference type="ARBA" id="ARBA00022729"/>
    </source>
</evidence>
<dbReference type="InterPro" id="IPR003140">
    <property type="entry name" value="PLipase/COase/thioEstase"/>
</dbReference>
<evidence type="ECO:0000313" key="4">
    <source>
        <dbReference type="Proteomes" id="UP000240258"/>
    </source>
</evidence>
<accession>A0ABM6TSV2</accession>
<proteinExistence type="predicted"/>
<keyword evidence="1" id="KW-0732">Signal</keyword>
<sequence>MKSLKIKDVDKFTAGEMYGLKYRDFKPQKDGNKHPLIIWLHGAGEGGDSNITQILGNRGGVAFVEEDAQKIFDTPYVLAPQTPTFWMKSFFVGKRELVGEKDYTPDLVNLIKTYIRENPEIDKNRIYIGGCSMGGYQTFKTLVYATDLFAAAFITCPAYMPSTEELNTVKDTPIWLVHASDDTTVPVSNSRESFKYLKSIGADVVYTEYKDVVIDGNKYDPHGSYFYTLHNSPINDNGINIFQWIASKKRY</sequence>
<name>A0ABM6TSV2_FUSMR</name>
<dbReference type="PANTHER" id="PTHR43037:SF1">
    <property type="entry name" value="BLL1128 PROTEIN"/>
    <property type="match status" value="1"/>
</dbReference>
<evidence type="ECO:0000313" key="3">
    <source>
        <dbReference type="EMBL" id="AVQ17656.1"/>
    </source>
</evidence>
<organism evidence="3 4">
    <name type="scientific">Fusobacterium mortiferum ATCC 9817</name>
    <dbReference type="NCBI Taxonomy" id="469616"/>
    <lineage>
        <taxon>Bacteria</taxon>
        <taxon>Fusobacteriati</taxon>
        <taxon>Fusobacteriota</taxon>
        <taxon>Fusobacteriia</taxon>
        <taxon>Fusobacteriales</taxon>
        <taxon>Fusobacteriaceae</taxon>
        <taxon>Fusobacterium</taxon>
    </lineage>
</organism>
<dbReference type="InterPro" id="IPR050955">
    <property type="entry name" value="Plant_Biomass_Hydrol_Est"/>
</dbReference>
<dbReference type="Pfam" id="PF02230">
    <property type="entry name" value="Abhydrolase_2"/>
    <property type="match status" value="1"/>
</dbReference>
<dbReference type="RefSeq" id="WP_005886303.1">
    <property type="nucleotide sequence ID" value="NZ_CP028102.1"/>
</dbReference>
<dbReference type="Proteomes" id="UP000240258">
    <property type="component" value="Chromosome"/>
</dbReference>
<dbReference type="InterPro" id="IPR029058">
    <property type="entry name" value="AB_hydrolase_fold"/>
</dbReference>
<reference evidence="4" key="1">
    <citation type="journal article" date="2018" name="MSphere">
        <title>Fusobacterium Genomics Using MinION and Illumina Sequencing Enables Genome Completion and Correction.</title>
        <authorList>
            <person name="Todd S.M."/>
            <person name="Settlage R.E."/>
            <person name="Lahmers K.K."/>
            <person name="Slade D.J."/>
        </authorList>
    </citation>
    <scope>NUCLEOTIDE SEQUENCE [LARGE SCALE GENOMIC DNA]</scope>
    <source>
        <strain evidence="4">ATCC 9817</strain>
    </source>
</reference>
<evidence type="ECO:0000259" key="2">
    <source>
        <dbReference type="Pfam" id="PF02230"/>
    </source>
</evidence>
<protein>
    <submittedName>
        <fullName evidence="3">Glucan-binding protein</fullName>
    </submittedName>
</protein>
<keyword evidence="4" id="KW-1185">Reference proteome</keyword>
<dbReference type="EMBL" id="CP028102">
    <property type="protein sequence ID" value="AVQ17656.1"/>
    <property type="molecule type" value="Genomic_DNA"/>
</dbReference>
<feature type="domain" description="Phospholipase/carboxylesterase/thioesterase" evidence="2">
    <location>
        <begin position="29"/>
        <end position="211"/>
    </location>
</feature>
<dbReference type="Gene3D" id="3.40.50.1820">
    <property type="entry name" value="alpha/beta hydrolase"/>
    <property type="match status" value="1"/>
</dbReference>
<dbReference type="PANTHER" id="PTHR43037">
    <property type="entry name" value="UNNAMED PRODUCT-RELATED"/>
    <property type="match status" value="1"/>
</dbReference>
<gene>
    <name evidence="3" type="ORF">C4N19_00325</name>
</gene>